<dbReference type="InterPro" id="IPR006050">
    <property type="entry name" value="DNA_photolyase_N"/>
</dbReference>
<dbReference type="GO" id="GO:0043153">
    <property type="term" value="P:entrainment of circadian clock by photoperiod"/>
    <property type="evidence" value="ECO:0007669"/>
    <property type="project" value="TreeGrafter"/>
</dbReference>
<evidence type="ECO:0000256" key="6">
    <source>
        <dbReference type="ARBA" id="ARBA00022833"/>
    </source>
</evidence>
<dbReference type="Pfam" id="PF03441">
    <property type="entry name" value="FAD_binding_7"/>
    <property type="match status" value="1"/>
</dbReference>
<dbReference type="SMART" id="SM00547">
    <property type="entry name" value="ZnF_RBZ"/>
    <property type="match status" value="1"/>
</dbReference>
<feature type="binding site" evidence="7">
    <location>
        <begin position="259"/>
        <end position="265"/>
    </location>
    <ligand>
        <name>FAD</name>
        <dbReference type="ChEBI" id="CHEBI:57692"/>
    </ligand>
</feature>
<dbReference type="EMBL" id="BLLK01000045">
    <property type="protein sequence ID" value="GFH51652.1"/>
    <property type="molecule type" value="Genomic_DNA"/>
</dbReference>
<dbReference type="GO" id="GO:0008270">
    <property type="term" value="F:zinc ion binding"/>
    <property type="evidence" value="ECO:0007669"/>
    <property type="project" value="UniProtKB-KW"/>
</dbReference>
<keyword evidence="2 7" id="KW-0285">Flavoprotein</keyword>
<dbReference type="Gene3D" id="4.10.1060.10">
    <property type="entry name" value="Zinc finger, RanBP2-type"/>
    <property type="match status" value="1"/>
</dbReference>
<comment type="similarity">
    <text evidence="1">Belongs to the DNA photolyase class-1 family.</text>
</comment>
<evidence type="ECO:0000256" key="4">
    <source>
        <dbReference type="ARBA" id="ARBA00022771"/>
    </source>
</evidence>
<feature type="region of interest" description="Disordered" evidence="8">
    <location>
        <begin position="655"/>
        <end position="686"/>
    </location>
</feature>
<name>A0AAD3CT76_9STRA</name>
<comment type="caution">
    <text evidence="10">The sequence shown here is derived from an EMBL/GenBank/DDBJ whole genome shotgun (WGS) entry which is preliminary data.</text>
</comment>
<dbReference type="SUPFAM" id="SSF48173">
    <property type="entry name" value="Cryptochrome/photolyase FAD-binding domain"/>
    <property type="match status" value="1"/>
</dbReference>
<dbReference type="PRINTS" id="PR00147">
    <property type="entry name" value="DNAPHOTLYASE"/>
</dbReference>
<dbReference type="GO" id="GO:0005634">
    <property type="term" value="C:nucleus"/>
    <property type="evidence" value="ECO:0007669"/>
    <property type="project" value="TreeGrafter"/>
</dbReference>
<keyword evidence="6" id="KW-0862">Zinc</keyword>
<feature type="region of interest" description="Disordered" evidence="8">
    <location>
        <begin position="601"/>
        <end position="636"/>
    </location>
</feature>
<feature type="compositionally biased region" description="Basic and acidic residues" evidence="8">
    <location>
        <begin position="676"/>
        <end position="686"/>
    </location>
</feature>
<feature type="binding site" evidence="7">
    <location>
        <position position="312"/>
    </location>
    <ligand>
        <name>FAD</name>
        <dbReference type="ChEBI" id="CHEBI:57692"/>
    </ligand>
</feature>
<evidence type="ECO:0000256" key="5">
    <source>
        <dbReference type="ARBA" id="ARBA00022827"/>
    </source>
</evidence>
<evidence type="ECO:0000313" key="10">
    <source>
        <dbReference type="EMBL" id="GFH51652.1"/>
    </source>
</evidence>
<evidence type="ECO:0000256" key="2">
    <source>
        <dbReference type="ARBA" id="ARBA00022630"/>
    </source>
</evidence>
<keyword evidence="5 7" id="KW-0274">FAD</keyword>
<dbReference type="Gene3D" id="1.10.579.10">
    <property type="entry name" value="DNA Cyclobutane Dipyrimidine Photolyase, subunit A, domain 3"/>
    <property type="match status" value="1"/>
</dbReference>
<evidence type="ECO:0000256" key="8">
    <source>
        <dbReference type="SAM" id="MobiDB-lite"/>
    </source>
</evidence>
<evidence type="ECO:0000259" key="9">
    <source>
        <dbReference type="PROSITE" id="PS51645"/>
    </source>
</evidence>
<keyword evidence="3" id="KW-0479">Metal-binding</keyword>
<dbReference type="InterPro" id="IPR036134">
    <property type="entry name" value="Crypto/Photolyase_FAD-like_sf"/>
</dbReference>
<accession>A0AAD3CT76</accession>
<organism evidence="10 11">
    <name type="scientific">Chaetoceros tenuissimus</name>
    <dbReference type="NCBI Taxonomy" id="426638"/>
    <lineage>
        <taxon>Eukaryota</taxon>
        <taxon>Sar</taxon>
        <taxon>Stramenopiles</taxon>
        <taxon>Ochrophyta</taxon>
        <taxon>Bacillariophyta</taxon>
        <taxon>Coscinodiscophyceae</taxon>
        <taxon>Chaetocerotophycidae</taxon>
        <taxon>Chaetocerotales</taxon>
        <taxon>Chaetocerotaceae</taxon>
        <taxon>Chaetoceros</taxon>
    </lineage>
</organism>
<evidence type="ECO:0000256" key="1">
    <source>
        <dbReference type="ARBA" id="ARBA00005862"/>
    </source>
</evidence>
<dbReference type="InterPro" id="IPR005101">
    <property type="entry name" value="Cryptochr/Photolyase_FAD-bd"/>
</dbReference>
<keyword evidence="11" id="KW-1185">Reference proteome</keyword>
<feature type="domain" description="Photolyase/cryptochrome alpha/beta" evidence="9">
    <location>
        <begin position="1"/>
        <end position="151"/>
    </location>
</feature>
<reference evidence="10 11" key="1">
    <citation type="journal article" date="2021" name="Sci. Rep.">
        <title>The genome of the diatom Chaetoceros tenuissimus carries an ancient integrated fragment of an extant virus.</title>
        <authorList>
            <person name="Hongo Y."/>
            <person name="Kimura K."/>
            <person name="Takaki Y."/>
            <person name="Yoshida Y."/>
            <person name="Baba S."/>
            <person name="Kobayashi G."/>
            <person name="Nagasaki K."/>
            <person name="Hano T."/>
            <person name="Tomaru Y."/>
        </authorList>
    </citation>
    <scope>NUCLEOTIDE SEQUENCE [LARGE SCALE GENOMIC DNA]</scope>
    <source>
        <strain evidence="10 11">NIES-3715</strain>
    </source>
</reference>
<dbReference type="PROSITE" id="PS51645">
    <property type="entry name" value="PHR_CRY_ALPHA_BETA"/>
    <property type="match status" value="1"/>
</dbReference>
<gene>
    <name evidence="10" type="ORF">CTEN210_08128</name>
</gene>
<dbReference type="InterPro" id="IPR002081">
    <property type="entry name" value="Cryptochrome/DNA_photolyase_1"/>
</dbReference>
<evidence type="ECO:0000256" key="3">
    <source>
        <dbReference type="ARBA" id="ARBA00022723"/>
    </source>
</evidence>
<dbReference type="Gene3D" id="3.40.50.620">
    <property type="entry name" value="HUPs"/>
    <property type="match status" value="1"/>
</dbReference>
<dbReference type="GO" id="GO:0003677">
    <property type="term" value="F:DNA binding"/>
    <property type="evidence" value="ECO:0007669"/>
    <property type="project" value="TreeGrafter"/>
</dbReference>
<dbReference type="InterPro" id="IPR001876">
    <property type="entry name" value="Znf_RanBP2"/>
</dbReference>
<dbReference type="SUPFAM" id="SSF52425">
    <property type="entry name" value="Cryptochrome/photolyase, N-terminal domain"/>
    <property type="match status" value="1"/>
</dbReference>
<dbReference type="InterPro" id="IPR036155">
    <property type="entry name" value="Crypto/Photolyase_N_sf"/>
</dbReference>
<dbReference type="GO" id="GO:0032922">
    <property type="term" value="P:circadian regulation of gene expression"/>
    <property type="evidence" value="ECO:0007669"/>
    <property type="project" value="TreeGrafter"/>
</dbReference>
<feature type="binding site" evidence="7">
    <location>
        <position position="247"/>
    </location>
    <ligand>
        <name>FAD</name>
        <dbReference type="ChEBI" id="CHEBI:57692"/>
    </ligand>
</feature>
<dbReference type="GO" id="GO:0005737">
    <property type="term" value="C:cytoplasm"/>
    <property type="evidence" value="ECO:0007669"/>
    <property type="project" value="TreeGrafter"/>
</dbReference>
<dbReference type="Proteomes" id="UP001054902">
    <property type="component" value="Unassembled WGS sequence"/>
</dbReference>
<proteinExistence type="inferred from homology"/>
<evidence type="ECO:0000313" key="11">
    <source>
        <dbReference type="Proteomes" id="UP001054902"/>
    </source>
</evidence>
<dbReference type="InterPro" id="IPR014729">
    <property type="entry name" value="Rossmann-like_a/b/a_fold"/>
</dbReference>
<dbReference type="Gene3D" id="1.25.40.80">
    <property type="match status" value="1"/>
</dbReference>
<dbReference type="AlphaFoldDB" id="A0AAD3CT76"/>
<keyword evidence="4" id="KW-0863">Zinc-finger</keyword>
<dbReference type="PANTHER" id="PTHR11455:SF18">
    <property type="entry name" value="SI:CH1073-390K14.1"/>
    <property type="match status" value="1"/>
</dbReference>
<evidence type="ECO:0000256" key="7">
    <source>
        <dbReference type="PIRSR" id="PIRSR602081-1"/>
    </source>
</evidence>
<sequence>MDIVWLKRDVRINDHGPFGEITKSCSRRPLMIIYNYEPDQLKEKSVHGSHVCFVNEGLIDLDKRLSGNIPSMDETHAAREKYKFQVITVCHAGIVFTFNSILQQTRHMGGINRILTHEETGHLKSFARDKAVRRWCRANNIPITEFNQTGVKRCLKSRDDFSKHFQSFICQPLYHTPSQEEITAMRECLVKGLKLHGQCDSPLYPDEDELLELPPEHRHDREDRQLGGETLGLTALTTFLQNRGRHYSSGISSPNSSWTTGGRISPYITWGHLSTRYVIYKLKERQEELRTKKKKKTLDPIDGPFLRSLSAFSSRMHWRSHFIQKLESEPMMEKQDLCPAYQHLRRQPGDWNEDYYIAWSTGNTGFPFVDACMRCLLKHGWLNFRMRAMLISFATYNLWLDWSRISYHMARVFLDYEPGIHYPQLQMQAGTTGINAMRVYNVTKQGKDQDPEGTFIKKYIPELRNVPLEHIHEPWKMKPAMQEKLGIIIGSENNDEANSQQTLIAFKPKSSNTEIMYYPKPIVDEKESAKIAKDKVSSIRKQTSTKRQAEAVYIKHGSRSNRNGNMDGLKPKALSSTVKRVDIDDHGSQNIRDLFSQNTSKVTHTKETDVDEPIVLDGDEKVDGDSISPSKKRKKVVPSKKVKASSLIQTMLSSQSKRALPEADKMAVNKSAFPKKATEDESMTKDGSWDCKACTFVNEKPFALACLICGTERR</sequence>
<comment type="cofactor">
    <cofactor evidence="7">
        <name>FAD</name>
        <dbReference type="ChEBI" id="CHEBI:57692"/>
    </cofactor>
    <text evidence="7">Binds 1 FAD per subunit.</text>
</comment>
<dbReference type="PANTHER" id="PTHR11455">
    <property type="entry name" value="CRYPTOCHROME"/>
    <property type="match status" value="1"/>
</dbReference>
<dbReference type="GO" id="GO:0003904">
    <property type="term" value="F:deoxyribodipyrimidine photo-lyase activity"/>
    <property type="evidence" value="ECO:0007669"/>
    <property type="project" value="TreeGrafter"/>
</dbReference>
<protein>
    <recommendedName>
        <fullName evidence="9">Photolyase/cryptochrome alpha/beta domain-containing protein</fullName>
    </recommendedName>
</protein>
<dbReference type="GO" id="GO:0071949">
    <property type="term" value="F:FAD binding"/>
    <property type="evidence" value="ECO:0007669"/>
    <property type="project" value="TreeGrafter"/>
</dbReference>